<reference evidence="2 3" key="1">
    <citation type="submission" date="2018-11" db="EMBL/GenBank/DDBJ databases">
        <authorList>
            <consortium name="Pathogen Informatics"/>
        </authorList>
    </citation>
    <scope>NUCLEOTIDE SEQUENCE [LARGE SCALE GENOMIC DNA]</scope>
</reference>
<sequence length="114" mass="12728">MPRKVGHAMKAHRLTDFARQFPDPYRSAIAFDDNLAGPGKDAIVWGKFTVRTTRKRKRSPAHWITSPPSDVMKTSIGPTGRQGLRTKANWPWRLSCSAPITPGQTPPTPTFKAF</sequence>
<proteinExistence type="predicted"/>
<organism evidence="2 3">
    <name type="scientific">Strongylus vulgaris</name>
    <name type="common">Blood worm</name>
    <dbReference type="NCBI Taxonomy" id="40348"/>
    <lineage>
        <taxon>Eukaryota</taxon>
        <taxon>Metazoa</taxon>
        <taxon>Ecdysozoa</taxon>
        <taxon>Nematoda</taxon>
        <taxon>Chromadorea</taxon>
        <taxon>Rhabditida</taxon>
        <taxon>Rhabditina</taxon>
        <taxon>Rhabditomorpha</taxon>
        <taxon>Strongyloidea</taxon>
        <taxon>Strongylidae</taxon>
        <taxon>Strongylus</taxon>
    </lineage>
</organism>
<name>A0A3P7IKI0_STRVU</name>
<evidence type="ECO:0000313" key="2">
    <source>
        <dbReference type="EMBL" id="VDM65047.1"/>
    </source>
</evidence>
<keyword evidence="3" id="KW-1185">Reference proteome</keyword>
<feature type="region of interest" description="Disordered" evidence="1">
    <location>
        <begin position="56"/>
        <end position="88"/>
    </location>
</feature>
<dbReference type="AlphaFoldDB" id="A0A3P7IKI0"/>
<accession>A0A3P7IKI0</accession>
<protein>
    <submittedName>
        <fullName evidence="2">Uncharacterized protein</fullName>
    </submittedName>
</protein>
<evidence type="ECO:0000313" key="3">
    <source>
        <dbReference type="Proteomes" id="UP000270094"/>
    </source>
</evidence>
<evidence type="ECO:0000256" key="1">
    <source>
        <dbReference type="SAM" id="MobiDB-lite"/>
    </source>
</evidence>
<dbReference type="EMBL" id="UYYB01000063">
    <property type="protein sequence ID" value="VDM65047.1"/>
    <property type="molecule type" value="Genomic_DNA"/>
</dbReference>
<gene>
    <name evidence="2" type="ORF">SVUK_LOCUS45</name>
</gene>
<dbReference type="Proteomes" id="UP000270094">
    <property type="component" value="Unassembled WGS sequence"/>
</dbReference>